<sequence length="497" mass="54791">MMSMNLIITVDRNDERSLQTQLYEALREQILKGSLPAGKRLPSTRSMSEQLGIARNTVMLAYERLAAEDYITSRAKAGIFVNHKLPDATVLLRNGHGAAQPLRKRLRLGKNPTFTGRSPQLWHEKRTRPQFDFFVGRPHPAGFPTTFWQRAVTRHLTYARGTQTEYGDPQGLAALREAIAAHLAETRGISPGADQIMITSGIQGALNLLARIFLAGASKASVAVENPCYQGAAYLFGSYGASICPIDVDEQGIIVSQLEGFMGNLVYVTPSHQFPTGCTLSLDRRLHLLDWAYQTGSYIIEDDYDSDFRYDGPPLTALAGLDRNGHVIYLGTFSKSIGAGLRIGYAVLPRHLIDPARIVKTLTDNGAPWLEQAVIADFLKEGAFLRHLRRIRRSYMGARDAVVEAVAKHFPGGELLGQECGMHMMWTLPPNLPSANEMHRLARNCGVGLYPFAGAAVHEYGTPGRFRERSLVLGYTGLGQEDIREAFGRVADILALS</sequence>
<proteinExistence type="inferred from homology"/>
<comment type="caution">
    <text evidence="7">The sequence shown here is derived from an EMBL/GenBank/DDBJ whole genome shotgun (WGS) entry which is preliminary data.</text>
</comment>
<evidence type="ECO:0000256" key="1">
    <source>
        <dbReference type="ARBA" id="ARBA00005384"/>
    </source>
</evidence>
<dbReference type="InterPro" id="IPR036390">
    <property type="entry name" value="WH_DNA-bd_sf"/>
</dbReference>
<dbReference type="PANTHER" id="PTHR46577">
    <property type="entry name" value="HTH-TYPE TRANSCRIPTIONAL REGULATORY PROTEIN GABR"/>
    <property type="match status" value="1"/>
</dbReference>
<protein>
    <submittedName>
        <fullName evidence="7">PLP-dependent aminotransferase family protein</fullName>
    </submittedName>
</protein>
<dbReference type="GO" id="GO:0008483">
    <property type="term" value="F:transaminase activity"/>
    <property type="evidence" value="ECO:0007669"/>
    <property type="project" value="UniProtKB-KW"/>
</dbReference>
<evidence type="ECO:0000313" key="7">
    <source>
        <dbReference type="EMBL" id="RJG57862.1"/>
    </source>
</evidence>
<dbReference type="Pfam" id="PF00392">
    <property type="entry name" value="GntR"/>
    <property type="match status" value="1"/>
</dbReference>
<dbReference type="PROSITE" id="PS50949">
    <property type="entry name" value="HTH_GNTR"/>
    <property type="match status" value="1"/>
</dbReference>
<organism evidence="7 8">
    <name type="scientific">Sphingobium terrigena</name>
    <dbReference type="NCBI Taxonomy" id="2304063"/>
    <lineage>
        <taxon>Bacteria</taxon>
        <taxon>Pseudomonadati</taxon>
        <taxon>Pseudomonadota</taxon>
        <taxon>Alphaproteobacteria</taxon>
        <taxon>Sphingomonadales</taxon>
        <taxon>Sphingomonadaceae</taxon>
        <taxon>Sphingobium</taxon>
    </lineage>
</organism>
<evidence type="ECO:0000256" key="2">
    <source>
        <dbReference type="ARBA" id="ARBA00022898"/>
    </source>
</evidence>
<evidence type="ECO:0000256" key="3">
    <source>
        <dbReference type="ARBA" id="ARBA00023015"/>
    </source>
</evidence>
<dbReference type="InterPro" id="IPR036388">
    <property type="entry name" value="WH-like_DNA-bd_sf"/>
</dbReference>
<dbReference type="GO" id="GO:0030170">
    <property type="term" value="F:pyridoxal phosphate binding"/>
    <property type="evidence" value="ECO:0007669"/>
    <property type="project" value="InterPro"/>
</dbReference>
<dbReference type="InterPro" id="IPR051446">
    <property type="entry name" value="HTH_trans_reg/aminotransferase"/>
</dbReference>
<dbReference type="CDD" id="cd07377">
    <property type="entry name" value="WHTH_GntR"/>
    <property type="match status" value="1"/>
</dbReference>
<dbReference type="SUPFAM" id="SSF53383">
    <property type="entry name" value="PLP-dependent transferases"/>
    <property type="match status" value="1"/>
</dbReference>
<dbReference type="PANTHER" id="PTHR46577:SF1">
    <property type="entry name" value="HTH-TYPE TRANSCRIPTIONAL REGULATORY PROTEIN GABR"/>
    <property type="match status" value="1"/>
</dbReference>
<evidence type="ECO:0000259" key="6">
    <source>
        <dbReference type="PROSITE" id="PS50949"/>
    </source>
</evidence>
<accession>A0A418YYG1</accession>
<dbReference type="AlphaFoldDB" id="A0A418YYG1"/>
<keyword evidence="5" id="KW-0804">Transcription</keyword>
<name>A0A418YYG1_9SPHN</name>
<reference evidence="7 8" key="1">
    <citation type="submission" date="2018-08" db="EMBL/GenBank/DDBJ databases">
        <title>Sphingobium sp. EO9.</title>
        <authorList>
            <person name="Park Y."/>
            <person name="Kim K.H."/>
            <person name="Jeon C.O."/>
        </authorList>
    </citation>
    <scope>NUCLEOTIDE SEQUENCE [LARGE SCALE GENOMIC DNA]</scope>
    <source>
        <strain evidence="7 8">EO9</strain>
    </source>
</reference>
<evidence type="ECO:0000256" key="4">
    <source>
        <dbReference type="ARBA" id="ARBA00023125"/>
    </source>
</evidence>
<dbReference type="SUPFAM" id="SSF46785">
    <property type="entry name" value="Winged helix' DNA-binding domain"/>
    <property type="match status" value="1"/>
</dbReference>
<dbReference type="GO" id="GO:0003700">
    <property type="term" value="F:DNA-binding transcription factor activity"/>
    <property type="evidence" value="ECO:0007669"/>
    <property type="project" value="InterPro"/>
</dbReference>
<dbReference type="Gene3D" id="1.10.10.10">
    <property type="entry name" value="Winged helix-like DNA-binding domain superfamily/Winged helix DNA-binding domain"/>
    <property type="match status" value="1"/>
</dbReference>
<keyword evidence="3" id="KW-0805">Transcription regulation</keyword>
<dbReference type="CDD" id="cd00609">
    <property type="entry name" value="AAT_like"/>
    <property type="match status" value="1"/>
</dbReference>
<dbReference type="GO" id="GO:0003677">
    <property type="term" value="F:DNA binding"/>
    <property type="evidence" value="ECO:0007669"/>
    <property type="project" value="UniProtKB-KW"/>
</dbReference>
<dbReference type="InterPro" id="IPR015421">
    <property type="entry name" value="PyrdxlP-dep_Trfase_major"/>
</dbReference>
<keyword evidence="2" id="KW-0663">Pyridoxal phosphate</keyword>
<keyword evidence="7" id="KW-0032">Aminotransferase</keyword>
<dbReference type="OrthoDB" id="9808770at2"/>
<dbReference type="EMBL" id="QVRA01000001">
    <property type="protein sequence ID" value="RJG57862.1"/>
    <property type="molecule type" value="Genomic_DNA"/>
</dbReference>
<dbReference type="InterPro" id="IPR000524">
    <property type="entry name" value="Tscrpt_reg_HTH_GntR"/>
</dbReference>
<keyword evidence="4" id="KW-0238">DNA-binding</keyword>
<keyword evidence="7" id="KW-0808">Transferase</keyword>
<evidence type="ECO:0000256" key="5">
    <source>
        <dbReference type="ARBA" id="ARBA00023163"/>
    </source>
</evidence>
<dbReference type="Proteomes" id="UP000283469">
    <property type="component" value="Unassembled WGS sequence"/>
</dbReference>
<keyword evidence="8" id="KW-1185">Reference proteome</keyword>
<dbReference type="InterPro" id="IPR015424">
    <property type="entry name" value="PyrdxlP-dep_Trfase"/>
</dbReference>
<dbReference type="SMART" id="SM00345">
    <property type="entry name" value="HTH_GNTR"/>
    <property type="match status" value="1"/>
</dbReference>
<dbReference type="Gene3D" id="3.40.640.10">
    <property type="entry name" value="Type I PLP-dependent aspartate aminotransferase-like (Major domain)"/>
    <property type="match status" value="1"/>
</dbReference>
<dbReference type="InterPro" id="IPR004839">
    <property type="entry name" value="Aminotransferase_I/II_large"/>
</dbReference>
<comment type="similarity">
    <text evidence="1">In the C-terminal section; belongs to the class-I pyridoxal-phosphate-dependent aminotransferase family.</text>
</comment>
<evidence type="ECO:0000313" key="8">
    <source>
        <dbReference type="Proteomes" id="UP000283469"/>
    </source>
</evidence>
<gene>
    <name evidence="7" type="ORF">D0Z70_01210</name>
</gene>
<feature type="domain" description="HTH gntR-type" evidence="6">
    <location>
        <begin position="16"/>
        <end position="84"/>
    </location>
</feature>
<dbReference type="Pfam" id="PF00155">
    <property type="entry name" value="Aminotran_1_2"/>
    <property type="match status" value="1"/>
</dbReference>